<keyword evidence="2 3" id="KW-0472">Membrane</keyword>
<gene>
    <name evidence="4" type="ORF">RchiOBHm_Chr3g0448391</name>
</gene>
<comment type="caution">
    <text evidence="4">The sequence shown here is derived from an EMBL/GenBank/DDBJ whole genome shotgun (WGS) entry which is preliminary data.</text>
</comment>
<feature type="transmembrane region" description="Helical" evidence="3">
    <location>
        <begin position="27"/>
        <end position="45"/>
    </location>
</feature>
<dbReference type="GO" id="GO:0098542">
    <property type="term" value="P:defense response to other organism"/>
    <property type="evidence" value="ECO:0007669"/>
    <property type="project" value="InterPro"/>
</dbReference>
<dbReference type="STRING" id="74649.A0A2P6R584"/>
<dbReference type="PANTHER" id="PTHR31415">
    <property type="entry name" value="OS05G0367900 PROTEIN"/>
    <property type="match status" value="1"/>
</dbReference>
<evidence type="ECO:0000256" key="1">
    <source>
        <dbReference type="ARBA" id="ARBA00004370"/>
    </source>
</evidence>
<dbReference type="PANTHER" id="PTHR31415:SF4">
    <property type="entry name" value="NDR1_HIN1-LIKE PROTEIN 3"/>
    <property type="match status" value="1"/>
</dbReference>
<dbReference type="InterPro" id="IPR044839">
    <property type="entry name" value="NDR1-like"/>
</dbReference>
<keyword evidence="3" id="KW-1133">Transmembrane helix</keyword>
<organism evidence="4 5">
    <name type="scientific">Rosa chinensis</name>
    <name type="common">China rose</name>
    <dbReference type="NCBI Taxonomy" id="74649"/>
    <lineage>
        <taxon>Eukaryota</taxon>
        <taxon>Viridiplantae</taxon>
        <taxon>Streptophyta</taxon>
        <taxon>Embryophyta</taxon>
        <taxon>Tracheophyta</taxon>
        <taxon>Spermatophyta</taxon>
        <taxon>Magnoliopsida</taxon>
        <taxon>eudicotyledons</taxon>
        <taxon>Gunneridae</taxon>
        <taxon>Pentapetalae</taxon>
        <taxon>rosids</taxon>
        <taxon>fabids</taxon>
        <taxon>Rosales</taxon>
        <taxon>Rosaceae</taxon>
        <taxon>Rosoideae</taxon>
        <taxon>Rosoideae incertae sedis</taxon>
        <taxon>Rosa</taxon>
    </lineage>
</organism>
<reference evidence="4 5" key="1">
    <citation type="journal article" date="2018" name="Nat. Genet.">
        <title>The Rosa genome provides new insights in the design of modern roses.</title>
        <authorList>
            <person name="Bendahmane M."/>
        </authorList>
    </citation>
    <scope>NUCLEOTIDE SEQUENCE [LARGE SCALE GENOMIC DNA]</scope>
    <source>
        <strain evidence="5">cv. Old Blush</strain>
    </source>
</reference>
<accession>A0A2P6R584</accession>
<dbReference type="AlphaFoldDB" id="A0A2P6R584"/>
<comment type="subcellular location">
    <subcellularLocation>
        <location evidence="1">Membrane</location>
    </subcellularLocation>
</comment>
<dbReference type="EMBL" id="PDCK01000041">
    <property type="protein sequence ID" value="PRQ41583.1"/>
    <property type="molecule type" value="Genomic_DNA"/>
</dbReference>
<keyword evidence="5" id="KW-1185">Reference proteome</keyword>
<evidence type="ECO:0000256" key="3">
    <source>
        <dbReference type="SAM" id="Phobius"/>
    </source>
</evidence>
<sequence length="184" mass="21049">MARTSGCQRRSTTAAQDSDRETEHCRCWIILLVVFLFLLLVFYFVESIIRSGPPDDIKITVTDASLTEFNITSSNNYNLDLNITLRNPNKDFGIYYRYKALVVADYRKTSAMASIANFHQPAKNTTLLTPSFKLQRDNITGDAAASGKGNYYDIVVTLYLPKKYVQVRHLVEERLAKQYTTLRM</sequence>
<dbReference type="GO" id="GO:0005886">
    <property type="term" value="C:plasma membrane"/>
    <property type="evidence" value="ECO:0007669"/>
    <property type="project" value="TreeGrafter"/>
</dbReference>
<dbReference type="GO" id="GO:0009506">
    <property type="term" value="C:plasmodesma"/>
    <property type="evidence" value="ECO:0007669"/>
    <property type="project" value="TreeGrafter"/>
</dbReference>
<evidence type="ECO:0000256" key="2">
    <source>
        <dbReference type="ARBA" id="ARBA00023136"/>
    </source>
</evidence>
<evidence type="ECO:0000313" key="5">
    <source>
        <dbReference type="Proteomes" id="UP000238479"/>
    </source>
</evidence>
<keyword evidence="3" id="KW-0812">Transmembrane</keyword>
<evidence type="ECO:0008006" key="6">
    <source>
        <dbReference type="Google" id="ProtNLM"/>
    </source>
</evidence>
<proteinExistence type="predicted"/>
<protein>
    <recommendedName>
        <fullName evidence="6">Late embryogenesis abundant protein, LEA-14</fullName>
    </recommendedName>
</protein>
<name>A0A2P6R584_ROSCH</name>
<dbReference type="Gramene" id="PRQ41583">
    <property type="protein sequence ID" value="PRQ41583"/>
    <property type="gene ID" value="RchiOBHm_Chr3g0448391"/>
</dbReference>
<evidence type="ECO:0000313" key="4">
    <source>
        <dbReference type="EMBL" id="PRQ41583.1"/>
    </source>
</evidence>
<dbReference type="Proteomes" id="UP000238479">
    <property type="component" value="Chromosome 3"/>
</dbReference>